<protein>
    <recommendedName>
        <fullName evidence="3">Peptidase A1 domain-containing protein</fullName>
    </recommendedName>
</protein>
<dbReference type="InterPro" id="IPR033121">
    <property type="entry name" value="PEPTIDASE_A1"/>
</dbReference>
<dbReference type="Gene3D" id="2.40.70.10">
    <property type="entry name" value="Acid Proteases"/>
    <property type="match status" value="3"/>
</dbReference>
<organism evidence="4 5">
    <name type="scientific">Necator americanus</name>
    <name type="common">Human hookworm</name>
    <dbReference type="NCBI Taxonomy" id="51031"/>
    <lineage>
        <taxon>Eukaryota</taxon>
        <taxon>Metazoa</taxon>
        <taxon>Ecdysozoa</taxon>
        <taxon>Nematoda</taxon>
        <taxon>Chromadorea</taxon>
        <taxon>Rhabditida</taxon>
        <taxon>Rhabditina</taxon>
        <taxon>Rhabditomorpha</taxon>
        <taxon>Strongyloidea</taxon>
        <taxon>Ancylostomatidae</taxon>
        <taxon>Bunostominae</taxon>
        <taxon>Necator</taxon>
    </lineage>
</organism>
<dbReference type="Proteomes" id="UP001303046">
    <property type="component" value="Unassembled WGS sequence"/>
</dbReference>
<evidence type="ECO:0000313" key="4">
    <source>
        <dbReference type="EMBL" id="KAK6757920.1"/>
    </source>
</evidence>
<sequence>MIARLFFALILTFPTSIALNFTIKTISSHQLTPRQYAAVRYHPQIDAWRRRKRQNDGWTWQPLHDYFDEFYLGSVTVGNPGQELWLAMDTGSSIMWVIDGACNTAECNGYPNNGRDKHKYYKARSNTFKFLNRPFSMSYKTGWTSGKVAQDTVRFGGYTVLVQDFGVADKVAPFLAQIPIDGVFGLGLPSNTATGNMVSPMEVLVPNLKQKLITVWMNRKVQISRGGDAGYITYGAVDTSNCQQNWNYVPISHNMHWRIPLQGMTIGSYNYHGNNEHALCDTGSSYLGVPKAVMDNIAGITGATFDAAHGVYTVPCSVMWTLPNLLFQIGGHQYRIPSIQYVIDMNLGNNRLEAKFQGKEFTIDTSLSDGNKTSVRLHKKNKIAVPKKSMDRLARSSSSSGQRLLLAMDTTVAMIWVVDSDCTSVVCNGYPDSEYRINVTTQEIGAATYIDDSFGHQPIDGIFGLGWPGYALDNQNAPLRDIVSQLDEPIFTIWLDRMVSAVNGGDAGRITFGGFDNEHCESEIRYVPLTDRLIWEFSVDGFSIGPSKRLQKHEGCSASAESWIGAPKYVVDEIVKTTRALYDRRNNVYTVDCTSTLPDFVIIIGGVNYPIPSTEYAIDLGLGGGKCVLTFVPMDTVEFRAPWVLGYTFIRNFCNVYDIQGQRIGFSRAKHNHI</sequence>
<dbReference type="PANTHER" id="PTHR47966:SF8">
    <property type="entry name" value="ASPARTIC PROTEASE 1-RELATED"/>
    <property type="match status" value="1"/>
</dbReference>
<dbReference type="PANTHER" id="PTHR47966">
    <property type="entry name" value="BETA-SITE APP-CLEAVING ENZYME, ISOFORM A-RELATED"/>
    <property type="match status" value="1"/>
</dbReference>
<evidence type="ECO:0000259" key="3">
    <source>
        <dbReference type="PROSITE" id="PS51767"/>
    </source>
</evidence>
<reference evidence="4 5" key="1">
    <citation type="submission" date="2023-08" db="EMBL/GenBank/DDBJ databases">
        <title>A Necator americanus chromosomal reference genome.</title>
        <authorList>
            <person name="Ilik V."/>
            <person name="Petrzelkova K.J."/>
            <person name="Pardy F."/>
            <person name="Fuh T."/>
            <person name="Niatou-Singa F.S."/>
            <person name="Gouil Q."/>
            <person name="Baker L."/>
            <person name="Ritchie M.E."/>
            <person name="Jex A.R."/>
            <person name="Gazzola D."/>
            <person name="Li H."/>
            <person name="Toshio Fujiwara R."/>
            <person name="Zhan B."/>
            <person name="Aroian R.V."/>
            <person name="Pafco B."/>
            <person name="Schwarz E.M."/>
        </authorList>
    </citation>
    <scope>NUCLEOTIDE SEQUENCE [LARGE SCALE GENOMIC DNA]</scope>
    <source>
        <strain evidence="4 5">Aroian</strain>
        <tissue evidence="4">Whole animal</tissue>
    </source>
</reference>
<name>A0ABR1E6M9_NECAM</name>
<keyword evidence="2" id="KW-0732">Signal</keyword>
<evidence type="ECO:0000256" key="2">
    <source>
        <dbReference type="SAM" id="SignalP"/>
    </source>
</evidence>
<comment type="caution">
    <text evidence="4">The sequence shown here is derived from an EMBL/GenBank/DDBJ whole genome shotgun (WGS) entry which is preliminary data.</text>
</comment>
<dbReference type="CDD" id="cd05471">
    <property type="entry name" value="pepsin_like"/>
    <property type="match status" value="2"/>
</dbReference>
<dbReference type="SUPFAM" id="SSF50630">
    <property type="entry name" value="Acid proteases"/>
    <property type="match status" value="2"/>
</dbReference>
<gene>
    <name evidence="4" type="primary">Necator_chrV.g20422</name>
    <name evidence="4" type="ORF">RB195_015629</name>
</gene>
<dbReference type="EMBL" id="JAVFWL010000005">
    <property type="protein sequence ID" value="KAK6757920.1"/>
    <property type="molecule type" value="Genomic_DNA"/>
</dbReference>
<dbReference type="Pfam" id="PF00026">
    <property type="entry name" value="Asp"/>
    <property type="match status" value="2"/>
</dbReference>
<evidence type="ECO:0000256" key="1">
    <source>
        <dbReference type="ARBA" id="ARBA00007447"/>
    </source>
</evidence>
<dbReference type="InterPro" id="IPR021109">
    <property type="entry name" value="Peptidase_aspartic_dom_sf"/>
</dbReference>
<proteinExistence type="inferred from homology"/>
<dbReference type="InterPro" id="IPR001461">
    <property type="entry name" value="Aspartic_peptidase_A1"/>
</dbReference>
<evidence type="ECO:0000313" key="5">
    <source>
        <dbReference type="Proteomes" id="UP001303046"/>
    </source>
</evidence>
<dbReference type="PROSITE" id="PS51767">
    <property type="entry name" value="PEPTIDASE_A1"/>
    <property type="match status" value="1"/>
</dbReference>
<feature type="signal peptide" evidence="2">
    <location>
        <begin position="1"/>
        <end position="18"/>
    </location>
</feature>
<dbReference type="InterPro" id="IPR034164">
    <property type="entry name" value="Pepsin-like_dom"/>
</dbReference>
<accession>A0ABR1E6M9</accession>
<dbReference type="PRINTS" id="PR00792">
    <property type="entry name" value="PEPSIN"/>
</dbReference>
<comment type="similarity">
    <text evidence="1">Belongs to the peptidase A1 family.</text>
</comment>
<keyword evidence="5" id="KW-1185">Reference proteome</keyword>
<feature type="chain" id="PRO_5046223137" description="Peptidase A1 domain-containing protein" evidence="2">
    <location>
        <begin position="19"/>
        <end position="674"/>
    </location>
</feature>
<feature type="domain" description="Peptidase A1" evidence="3">
    <location>
        <begin position="71"/>
        <end position="667"/>
    </location>
</feature>